<protein>
    <submittedName>
        <fullName evidence="1">Minor capsid protein</fullName>
    </submittedName>
</protein>
<sequence>MRAKEIINHLSLEGFNVYPDANFMPDVDESRLPALFVFGSGGAESSSDLPMEFPTFQIIVKGKSYKKDSNQMDKTEQLAKSLINHLHSINHQEIGSNLVYYVRSMQSNPIPIGLDTFDRPVYSTNFKLKIQPSKGVKK</sequence>
<dbReference type="Pfam" id="PF12691">
    <property type="entry name" value="Phage_tail_terminator_6"/>
    <property type="match status" value="1"/>
</dbReference>
<keyword evidence="2" id="KW-1185">Reference proteome</keyword>
<evidence type="ECO:0000313" key="2">
    <source>
        <dbReference type="Proteomes" id="UP001601058"/>
    </source>
</evidence>
<accession>A0ABW6K4U6</accession>
<organism evidence="1 2">
    <name type="scientific">Cytobacillus mangrovibacter</name>
    <dbReference type="NCBI Taxonomy" id="3299024"/>
    <lineage>
        <taxon>Bacteria</taxon>
        <taxon>Bacillati</taxon>
        <taxon>Bacillota</taxon>
        <taxon>Bacilli</taxon>
        <taxon>Bacillales</taxon>
        <taxon>Bacillaceae</taxon>
        <taxon>Cytobacillus</taxon>
    </lineage>
</organism>
<comment type="caution">
    <text evidence="1">The sequence shown here is derived from an EMBL/GenBank/DDBJ whole genome shotgun (WGS) entry which is preliminary data.</text>
</comment>
<gene>
    <name evidence="1" type="ORF">ACFYKT_16685</name>
</gene>
<dbReference type="InterPro" id="IPR024411">
    <property type="entry name" value="Tail_terminator_phage"/>
</dbReference>
<dbReference type="Proteomes" id="UP001601058">
    <property type="component" value="Unassembled WGS sequence"/>
</dbReference>
<dbReference type="RefSeq" id="WP_389221935.1">
    <property type="nucleotide sequence ID" value="NZ_JBIACJ010000009.1"/>
</dbReference>
<dbReference type="EMBL" id="JBIACJ010000009">
    <property type="protein sequence ID" value="MFE8697980.1"/>
    <property type="molecule type" value="Genomic_DNA"/>
</dbReference>
<reference evidence="1 2" key="1">
    <citation type="submission" date="2024-08" db="EMBL/GenBank/DDBJ databases">
        <title>Two novel Cytobacillus novel species.</title>
        <authorList>
            <person name="Liu G."/>
        </authorList>
    </citation>
    <scope>NUCLEOTIDE SEQUENCE [LARGE SCALE GENOMIC DNA]</scope>
    <source>
        <strain evidence="1 2">FJAT-53684</strain>
    </source>
</reference>
<evidence type="ECO:0000313" key="1">
    <source>
        <dbReference type="EMBL" id="MFE8697980.1"/>
    </source>
</evidence>
<proteinExistence type="predicted"/>
<name>A0ABW6K4U6_9BACI</name>